<gene>
    <name evidence="8" type="ORF">ACFP7A_11310</name>
</gene>
<evidence type="ECO:0000256" key="1">
    <source>
        <dbReference type="ARBA" id="ARBA00004514"/>
    </source>
</evidence>
<dbReference type="InterPro" id="IPR008622">
    <property type="entry name" value="FliT"/>
</dbReference>
<keyword evidence="8" id="KW-0969">Cilium</keyword>
<keyword evidence="3" id="KW-1005">Bacterial flagellum biogenesis</keyword>
<accession>A0ABW1WG63</accession>
<dbReference type="Pfam" id="PF05400">
    <property type="entry name" value="FliT"/>
    <property type="match status" value="1"/>
</dbReference>
<dbReference type="EMBL" id="JBHSTQ010000011">
    <property type="protein sequence ID" value="MFC6387193.1"/>
    <property type="molecule type" value="Genomic_DNA"/>
</dbReference>
<keyword evidence="8" id="KW-0282">Flagellum</keyword>
<evidence type="ECO:0000256" key="3">
    <source>
        <dbReference type="ARBA" id="ARBA00022795"/>
    </source>
</evidence>
<dbReference type="RefSeq" id="WP_253076758.1">
    <property type="nucleotide sequence ID" value="NZ_JAMXWN010000011.1"/>
</dbReference>
<evidence type="ECO:0000256" key="2">
    <source>
        <dbReference type="ARBA" id="ARBA00022490"/>
    </source>
</evidence>
<evidence type="ECO:0000313" key="9">
    <source>
        <dbReference type="Proteomes" id="UP001596267"/>
    </source>
</evidence>
<keyword evidence="2" id="KW-0963">Cytoplasm</keyword>
<dbReference type="Proteomes" id="UP001596267">
    <property type="component" value="Unassembled WGS sequence"/>
</dbReference>
<keyword evidence="9" id="KW-1185">Reference proteome</keyword>
<proteinExistence type="inferred from homology"/>
<evidence type="ECO:0000256" key="4">
    <source>
        <dbReference type="ARBA" id="ARBA00023186"/>
    </source>
</evidence>
<evidence type="ECO:0000313" key="8">
    <source>
        <dbReference type="EMBL" id="MFC6387193.1"/>
    </source>
</evidence>
<sequence>MSVQQIYEVTLKLKQCAEQQLSNPSIEIVKNLKTQLDLRQRLIEGLTDNYSPEEKVLGKKIVELNKEINEIMTRGKQNLIEEMNNFRHQKKSLTQYRGYNNALLNQSGSFFDRHE</sequence>
<name>A0ABW1WG63_9BACL</name>
<evidence type="ECO:0000256" key="7">
    <source>
        <dbReference type="ARBA" id="ARBA00093797"/>
    </source>
</evidence>
<comment type="similarity">
    <text evidence="6">Belongs to the bacillales FliT family.</text>
</comment>
<evidence type="ECO:0000256" key="6">
    <source>
        <dbReference type="ARBA" id="ARBA00093785"/>
    </source>
</evidence>
<evidence type="ECO:0000256" key="5">
    <source>
        <dbReference type="ARBA" id="ARBA00093765"/>
    </source>
</evidence>
<comment type="function">
    <text evidence="5">May act as an export chaperone for the filament capping protein FliD.</text>
</comment>
<keyword evidence="8" id="KW-0966">Cell projection</keyword>
<organism evidence="8 9">
    <name type="scientific">Sporolactobacillus kofuensis</name>
    <dbReference type="NCBI Taxonomy" id="269672"/>
    <lineage>
        <taxon>Bacteria</taxon>
        <taxon>Bacillati</taxon>
        <taxon>Bacillota</taxon>
        <taxon>Bacilli</taxon>
        <taxon>Bacillales</taxon>
        <taxon>Sporolactobacillaceae</taxon>
        <taxon>Sporolactobacillus</taxon>
    </lineage>
</organism>
<protein>
    <recommendedName>
        <fullName evidence="7">Flagellar protein FliT</fullName>
    </recommendedName>
</protein>
<comment type="caution">
    <text evidence="8">The sequence shown here is derived from an EMBL/GenBank/DDBJ whole genome shotgun (WGS) entry which is preliminary data.</text>
</comment>
<comment type="subcellular location">
    <subcellularLocation>
        <location evidence="1">Cytoplasm</location>
        <location evidence="1">Cytosol</location>
    </subcellularLocation>
</comment>
<reference evidence="9" key="1">
    <citation type="journal article" date="2019" name="Int. J. Syst. Evol. Microbiol.">
        <title>The Global Catalogue of Microorganisms (GCM) 10K type strain sequencing project: providing services to taxonomists for standard genome sequencing and annotation.</title>
        <authorList>
            <consortium name="The Broad Institute Genomics Platform"/>
            <consortium name="The Broad Institute Genome Sequencing Center for Infectious Disease"/>
            <person name="Wu L."/>
            <person name="Ma J."/>
        </authorList>
    </citation>
    <scope>NUCLEOTIDE SEQUENCE [LARGE SCALE GENOMIC DNA]</scope>
    <source>
        <strain evidence="9">CCUG 42001</strain>
    </source>
</reference>
<keyword evidence="4" id="KW-0143">Chaperone</keyword>